<reference evidence="3" key="1">
    <citation type="submission" date="2022-10" db="EMBL/GenBank/DDBJ databases">
        <title>The complete genomes of actinobacterial strains from the NBC collection.</title>
        <authorList>
            <person name="Joergensen T.S."/>
            <person name="Alvarez Arevalo M."/>
            <person name="Sterndorff E.B."/>
            <person name="Faurdal D."/>
            <person name="Vuksanovic O."/>
            <person name="Mourched A.-S."/>
            <person name="Charusanti P."/>
            <person name="Shaw S."/>
            <person name="Blin K."/>
            <person name="Weber T."/>
        </authorList>
    </citation>
    <scope>NUCLEOTIDE SEQUENCE</scope>
    <source>
        <strain evidence="3">NBC_00686</strain>
    </source>
</reference>
<dbReference type="InterPro" id="IPR002938">
    <property type="entry name" value="FAD-bd"/>
</dbReference>
<keyword evidence="4" id="KW-1185">Reference proteome</keyword>
<dbReference type="PANTHER" id="PTHR43476">
    <property type="entry name" value="3-(3-HYDROXY-PHENYL)PROPIONATE/3-HYDROXYCINNAMIC ACID HYDROXYLASE"/>
    <property type="match status" value="1"/>
</dbReference>
<evidence type="ECO:0000313" key="4">
    <source>
        <dbReference type="Proteomes" id="UP001432168"/>
    </source>
</evidence>
<evidence type="ECO:0000256" key="1">
    <source>
        <dbReference type="ARBA" id="ARBA00023002"/>
    </source>
</evidence>
<dbReference type="Pfam" id="PF01494">
    <property type="entry name" value="FAD_binding_3"/>
    <property type="match status" value="1"/>
</dbReference>
<dbReference type="InterPro" id="IPR050631">
    <property type="entry name" value="PheA/TfdB_FAD_monoxygenase"/>
</dbReference>
<dbReference type="RefSeq" id="WP_329266882.1">
    <property type="nucleotide sequence ID" value="NZ_CP109011.1"/>
</dbReference>
<dbReference type="PRINTS" id="PR00420">
    <property type="entry name" value="RNGMNOXGNASE"/>
</dbReference>
<dbReference type="Gene3D" id="3.30.70.2450">
    <property type="match status" value="1"/>
</dbReference>
<keyword evidence="1" id="KW-0560">Oxidoreductase</keyword>
<dbReference type="SUPFAM" id="SSF51905">
    <property type="entry name" value="FAD/NAD(P)-binding domain"/>
    <property type="match status" value="1"/>
</dbReference>
<protein>
    <submittedName>
        <fullName evidence="3">FAD-dependent monooxygenase</fullName>
    </submittedName>
</protein>
<dbReference type="GO" id="GO:0004497">
    <property type="term" value="F:monooxygenase activity"/>
    <property type="evidence" value="ECO:0007669"/>
    <property type="project" value="UniProtKB-KW"/>
</dbReference>
<name>A0ABZ1X310_9ACTN</name>
<gene>
    <name evidence="3" type="ORF">OG929_28305</name>
</gene>
<keyword evidence="3" id="KW-0503">Monooxygenase</keyword>
<organism evidence="3 4">
    <name type="scientific">Streptomyces pseudovenezuelae</name>
    <dbReference type="NCBI Taxonomy" id="67350"/>
    <lineage>
        <taxon>Bacteria</taxon>
        <taxon>Bacillati</taxon>
        <taxon>Actinomycetota</taxon>
        <taxon>Actinomycetes</taxon>
        <taxon>Kitasatosporales</taxon>
        <taxon>Streptomycetaceae</taxon>
        <taxon>Streptomyces</taxon>
        <taxon>Streptomyces aurantiacus group</taxon>
    </lineage>
</organism>
<accession>A0ABZ1X310</accession>
<feature type="domain" description="FAD-binding" evidence="2">
    <location>
        <begin position="14"/>
        <end position="360"/>
    </location>
</feature>
<dbReference type="Gene3D" id="3.50.50.60">
    <property type="entry name" value="FAD/NAD(P)-binding domain"/>
    <property type="match status" value="1"/>
</dbReference>
<sequence>MAVESAAADRTIATDACVVGAGPVGLLAALALGRRGREITLLERRPAPDPDGPPPPGPAVVNIVQPVTLHLLDQIGVLGRLTEGAGVIPGAEIFFGPHLAARHLYEELDGSPVPHALSIRAFDLVRLLLAELAALPNVTVLWEAETLALTTDEDGDRTTLTVRTPAETVAVDARFVLAADGRSSTIRELAGIPAEVVPSTGSYLDVVVPSPPDWDGMARAHFGPHGYLLETRRAEEGLVLVWITDAATAAQVTEGPVQGLVETLSGVVPRLADWIARHVTDWDQVRRVQHHFVRTKTWSRDGVVLVGDSAHGMHAFGGQGLNTSLQDAACLAKLVDEALAGGSAAGIEEYEALRRPFIEAFQSLQVSNTQQPPAGAADEGERAPEFEVLALGQPAVRARISDAAAFLAAPGTPQGR</sequence>
<dbReference type="EMBL" id="CP109011">
    <property type="protein sequence ID" value="WUT45960.1"/>
    <property type="molecule type" value="Genomic_DNA"/>
</dbReference>
<dbReference type="InterPro" id="IPR036188">
    <property type="entry name" value="FAD/NAD-bd_sf"/>
</dbReference>
<evidence type="ECO:0000313" key="3">
    <source>
        <dbReference type="EMBL" id="WUT45960.1"/>
    </source>
</evidence>
<proteinExistence type="predicted"/>
<evidence type="ECO:0000259" key="2">
    <source>
        <dbReference type="Pfam" id="PF01494"/>
    </source>
</evidence>
<dbReference type="Proteomes" id="UP001432168">
    <property type="component" value="Chromosome"/>
</dbReference>
<dbReference type="PANTHER" id="PTHR43476:SF5">
    <property type="entry name" value="FAD-DEPENDENT MONOOXYGENASE"/>
    <property type="match status" value="1"/>
</dbReference>